<evidence type="ECO:0000313" key="2">
    <source>
        <dbReference type="Proteomes" id="UP001227317"/>
    </source>
</evidence>
<proteinExistence type="predicted"/>
<dbReference type="EMBL" id="JAUJFI010000297">
    <property type="protein sequence ID" value="MDQ2106629.1"/>
    <property type="molecule type" value="Genomic_DNA"/>
</dbReference>
<evidence type="ECO:0000313" key="1">
    <source>
        <dbReference type="EMBL" id="MDQ2106629.1"/>
    </source>
</evidence>
<sequence length="86" mass="9161">MLKLSAVRMAIEDVEQAIGAMPVPDAVAAQTVGAQTMAANRRALARLYTAYAQGVLKRHGIAVDLDDVCGQCCRDCPDGRCVRLPC</sequence>
<reference evidence="1 2" key="1">
    <citation type="submission" date="2023-06" db="EMBL/GenBank/DDBJ databases">
        <title>Azospirillum isscasensis sp.nov, a bacterium isolated from rhizosphere soil of rice.</title>
        <authorList>
            <person name="Wang H."/>
        </authorList>
    </citation>
    <scope>NUCLEOTIDE SEQUENCE [LARGE SCALE GENOMIC DNA]</scope>
    <source>
        <strain evidence="1 2">C340-1</strain>
    </source>
</reference>
<gene>
    <name evidence="1" type="ORF">QSG27_28330</name>
</gene>
<comment type="caution">
    <text evidence="1">The sequence shown here is derived from an EMBL/GenBank/DDBJ whole genome shotgun (WGS) entry which is preliminary data.</text>
</comment>
<accession>A0ABU0WV74</accession>
<name>A0ABU0WV74_9PROT</name>
<dbReference type="Proteomes" id="UP001227317">
    <property type="component" value="Unassembled WGS sequence"/>
</dbReference>
<organism evidence="1 2">
    <name type="scientific">Azospirillum isscasi</name>
    <dbReference type="NCBI Taxonomy" id="3053926"/>
    <lineage>
        <taxon>Bacteria</taxon>
        <taxon>Pseudomonadati</taxon>
        <taxon>Pseudomonadota</taxon>
        <taxon>Alphaproteobacteria</taxon>
        <taxon>Rhodospirillales</taxon>
        <taxon>Azospirillaceae</taxon>
        <taxon>Azospirillum</taxon>
    </lineage>
</organism>
<protein>
    <submittedName>
        <fullName evidence="1">Uncharacterized protein</fullName>
    </submittedName>
</protein>
<keyword evidence="2" id="KW-1185">Reference proteome</keyword>
<dbReference type="RefSeq" id="WP_306712125.1">
    <property type="nucleotide sequence ID" value="NZ_JAUJFI010000297.1"/>
</dbReference>